<dbReference type="GO" id="GO:0016747">
    <property type="term" value="F:acyltransferase activity, transferring groups other than amino-acyl groups"/>
    <property type="evidence" value="ECO:0007669"/>
    <property type="project" value="InterPro"/>
</dbReference>
<accession>X1TWN4</accession>
<dbReference type="EMBL" id="BARW01019481">
    <property type="protein sequence ID" value="GAI95796.1"/>
    <property type="molecule type" value="Genomic_DNA"/>
</dbReference>
<comment type="caution">
    <text evidence="2">The sequence shown here is derived from an EMBL/GenBank/DDBJ whole genome shotgun (WGS) entry which is preliminary data.</text>
</comment>
<name>X1TWN4_9ZZZZ</name>
<feature type="non-terminal residue" evidence="2">
    <location>
        <position position="275"/>
    </location>
</feature>
<reference evidence="2" key="1">
    <citation type="journal article" date="2014" name="Front. Microbiol.">
        <title>High frequency of phylogenetically diverse reductive dehalogenase-homologous genes in deep subseafloor sedimentary metagenomes.</title>
        <authorList>
            <person name="Kawai M."/>
            <person name="Futagami T."/>
            <person name="Toyoda A."/>
            <person name="Takaki Y."/>
            <person name="Nishi S."/>
            <person name="Hori S."/>
            <person name="Arai W."/>
            <person name="Tsubouchi T."/>
            <person name="Morono Y."/>
            <person name="Uchiyama I."/>
            <person name="Ito T."/>
            <person name="Fujiyama A."/>
            <person name="Inagaki F."/>
            <person name="Takami H."/>
        </authorList>
    </citation>
    <scope>NUCLEOTIDE SEQUENCE</scope>
    <source>
        <strain evidence="2">Expedition CK06-06</strain>
    </source>
</reference>
<dbReference type="Gene3D" id="3.40.630.30">
    <property type="match status" value="1"/>
</dbReference>
<evidence type="ECO:0000259" key="1">
    <source>
        <dbReference type="PROSITE" id="PS51186"/>
    </source>
</evidence>
<dbReference type="PROSITE" id="PS51186">
    <property type="entry name" value="GNAT"/>
    <property type="match status" value="1"/>
</dbReference>
<dbReference type="PANTHER" id="PTHR41368:SF1">
    <property type="entry name" value="PROTEIN YGHO"/>
    <property type="match status" value="1"/>
</dbReference>
<dbReference type="AlphaFoldDB" id="X1TWN4"/>
<sequence>RPEFALYNIGQICKRVSQRIKMNVVIREVTKRKDLKEFIFLPEKIHHNHTTWVPPIYVDEWKYFDPKKNRSFTHCDVILLLASKDGQPVGRIMGVINKRYNEIRDEKTARFGYLETWEDEEVVRVLLDRVEEWARGHGMTKVIGPYGFTDQDPEGFLIEGFENRATIATYCNFEWMPRLVEELGYIKDVDYFVYKLDIPKELPEFYKKIYERMKKKGNFEVLEFKNKRKLKPWIKPVLRLMNECYTESNIYGYAPLDEKEMEELTKRYYPVLDPR</sequence>
<dbReference type="SUPFAM" id="SSF55729">
    <property type="entry name" value="Acyl-CoA N-acyltransferases (Nat)"/>
    <property type="match status" value="1"/>
</dbReference>
<gene>
    <name evidence="2" type="ORF">S12H4_33103</name>
</gene>
<dbReference type="InterPro" id="IPR039968">
    <property type="entry name" value="BcerS-like"/>
</dbReference>
<evidence type="ECO:0000313" key="2">
    <source>
        <dbReference type="EMBL" id="GAI95796.1"/>
    </source>
</evidence>
<dbReference type="InterPro" id="IPR016181">
    <property type="entry name" value="Acyl_CoA_acyltransferase"/>
</dbReference>
<dbReference type="PANTHER" id="PTHR41368">
    <property type="entry name" value="PROTEIN YGHO"/>
    <property type="match status" value="1"/>
</dbReference>
<dbReference type="InterPro" id="IPR000182">
    <property type="entry name" value="GNAT_dom"/>
</dbReference>
<proteinExistence type="predicted"/>
<feature type="non-terminal residue" evidence="2">
    <location>
        <position position="1"/>
    </location>
</feature>
<feature type="domain" description="N-acetyltransferase" evidence="1">
    <location>
        <begin position="24"/>
        <end position="212"/>
    </location>
</feature>
<protein>
    <recommendedName>
        <fullName evidence="1">N-acetyltransferase domain-containing protein</fullName>
    </recommendedName>
</protein>
<organism evidence="2">
    <name type="scientific">marine sediment metagenome</name>
    <dbReference type="NCBI Taxonomy" id="412755"/>
    <lineage>
        <taxon>unclassified sequences</taxon>
        <taxon>metagenomes</taxon>
        <taxon>ecological metagenomes</taxon>
    </lineage>
</organism>